<sequence>MAVTISIWHNPRCGTSRRALALLEEHGVVPVVRNYLDEPPSEAELRAALSLLDRAPRDIIRWKEGARSDAGLTEASDDDALIAAMVAHPILIERPIVFSETRAVLGRPAEAVLDVLTP</sequence>
<dbReference type="Gene3D" id="3.40.30.10">
    <property type="entry name" value="Glutaredoxin"/>
    <property type="match status" value="1"/>
</dbReference>
<dbReference type="PROSITE" id="PS51353">
    <property type="entry name" value="ARSC"/>
    <property type="match status" value="1"/>
</dbReference>
<dbReference type="GO" id="GO:0008794">
    <property type="term" value="F:arsenate reductase (glutaredoxin) activity"/>
    <property type="evidence" value="ECO:0007669"/>
    <property type="project" value="UniProtKB-UniRule"/>
</dbReference>
<dbReference type="Proteomes" id="UP000214673">
    <property type="component" value="Unassembled WGS sequence"/>
</dbReference>
<dbReference type="EMBL" id="NIPX01000005">
    <property type="protein sequence ID" value="OWJ85158.1"/>
    <property type="molecule type" value="Genomic_DNA"/>
</dbReference>
<comment type="caution">
    <text evidence="6">The sequence shown here is derived from an EMBL/GenBank/DDBJ whole genome shotgun (WGS) entry which is preliminary data.</text>
</comment>
<accession>A0A212AUJ4</accession>
<evidence type="ECO:0000256" key="1">
    <source>
        <dbReference type="ARBA" id="ARBA00007198"/>
    </source>
</evidence>
<reference evidence="7 8" key="1">
    <citation type="submission" date="2016-11" db="EMBL/GenBank/DDBJ databases">
        <title>Comparison of Traditional DNA-DNA Hybridization with In Silico Genomic Analysis.</title>
        <authorList>
            <person name="Nicholson A.C."/>
            <person name="Sammons S."/>
            <person name="Humrighouse B.W."/>
            <person name="Graziano J."/>
            <person name="Lasker B."/>
            <person name="Whitney A.M."/>
            <person name="Mcquiston J.R."/>
        </authorList>
    </citation>
    <scope>NUCLEOTIDE SEQUENCE [LARGE SCALE GENOMIC DNA]</scope>
    <source>
        <strain evidence="5 8">H1892</strain>
        <strain evidence="6 7">H2381</strain>
    </source>
</reference>
<dbReference type="PANTHER" id="PTHR30041:SF4">
    <property type="entry name" value="ARSENATE REDUCTASE"/>
    <property type="match status" value="1"/>
</dbReference>
<keyword evidence="2 4" id="KW-0560">Oxidoreductase</keyword>
<dbReference type="EMBL" id="NIPV01000005">
    <property type="protein sequence ID" value="OWJ79571.1"/>
    <property type="molecule type" value="Genomic_DNA"/>
</dbReference>
<dbReference type="Proteomes" id="UP000196640">
    <property type="component" value="Unassembled WGS sequence"/>
</dbReference>
<comment type="catalytic activity">
    <reaction evidence="4">
        <text>[glutaredoxin]-dithiol + arsenate + glutathione + H(+) = glutathionyl-S-S-[glutaredoxin] + arsenite + H2O</text>
        <dbReference type="Rhea" id="RHEA:22016"/>
        <dbReference type="Rhea" id="RHEA-COMP:10729"/>
        <dbReference type="Rhea" id="RHEA-COMP:17668"/>
        <dbReference type="ChEBI" id="CHEBI:15377"/>
        <dbReference type="ChEBI" id="CHEBI:15378"/>
        <dbReference type="ChEBI" id="CHEBI:29242"/>
        <dbReference type="ChEBI" id="CHEBI:29950"/>
        <dbReference type="ChEBI" id="CHEBI:48597"/>
        <dbReference type="ChEBI" id="CHEBI:57925"/>
        <dbReference type="ChEBI" id="CHEBI:146199"/>
        <dbReference type="EC" id="1.20.4.1"/>
    </reaction>
</comment>
<dbReference type="CDD" id="cd03034">
    <property type="entry name" value="ArsC_ArsC"/>
    <property type="match status" value="1"/>
</dbReference>
<dbReference type="InterPro" id="IPR006659">
    <property type="entry name" value="Arsenate_reductase"/>
</dbReference>
<dbReference type="EC" id="1.20.4.1" evidence="4"/>
<dbReference type="RefSeq" id="WP_035742803.1">
    <property type="nucleotide sequence ID" value="NZ_CALUEG010000028.1"/>
</dbReference>
<evidence type="ECO:0000313" key="6">
    <source>
        <dbReference type="EMBL" id="OWJ85158.1"/>
    </source>
</evidence>
<dbReference type="NCBIfam" id="TIGR00014">
    <property type="entry name" value="arsC"/>
    <property type="match status" value="1"/>
</dbReference>
<dbReference type="STRING" id="366616.CG51_14475"/>
<dbReference type="SUPFAM" id="SSF52833">
    <property type="entry name" value="Thioredoxin-like"/>
    <property type="match status" value="1"/>
</dbReference>
<protein>
    <recommendedName>
        <fullName evidence="4">Arsenate reductase</fullName>
        <ecNumber evidence="4">1.20.4.1</ecNumber>
    </recommendedName>
</protein>
<keyword evidence="8" id="KW-1185">Reference proteome</keyword>
<proteinExistence type="inferred from homology"/>
<gene>
    <name evidence="6" type="primary">arsC</name>
    <name evidence="6" type="ORF">CDV52_06885</name>
    <name evidence="5" type="ORF">CDV53_01175</name>
</gene>
<comment type="similarity">
    <text evidence="1 3 4">Belongs to the ArsC family.</text>
</comment>
<dbReference type="Pfam" id="PF03960">
    <property type="entry name" value="ArsC"/>
    <property type="match status" value="1"/>
</dbReference>
<evidence type="ECO:0000313" key="7">
    <source>
        <dbReference type="Proteomes" id="UP000196640"/>
    </source>
</evidence>
<evidence type="ECO:0000256" key="2">
    <source>
        <dbReference type="ARBA" id="ARBA00023002"/>
    </source>
</evidence>
<evidence type="ECO:0000256" key="4">
    <source>
        <dbReference type="RuleBase" id="RU362029"/>
    </source>
</evidence>
<dbReference type="InterPro" id="IPR036249">
    <property type="entry name" value="Thioredoxin-like_sf"/>
</dbReference>
<dbReference type="InterPro" id="IPR006660">
    <property type="entry name" value="Arsenate_reductase-like"/>
</dbReference>
<evidence type="ECO:0000313" key="5">
    <source>
        <dbReference type="EMBL" id="OWJ79571.1"/>
    </source>
</evidence>
<dbReference type="PANTHER" id="PTHR30041">
    <property type="entry name" value="ARSENATE REDUCTASE"/>
    <property type="match status" value="1"/>
</dbReference>
<evidence type="ECO:0000313" key="8">
    <source>
        <dbReference type="Proteomes" id="UP000214673"/>
    </source>
</evidence>
<evidence type="ECO:0000256" key="3">
    <source>
        <dbReference type="PROSITE-ProRule" id="PRU01282"/>
    </source>
</evidence>
<dbReference type="AlphaFoldDB" id="A0A212AUJ4"/>
<organism evidence="6 7">
    <name type="scientific">Haematobacter missouriensis</name>
    <dbReference type="NCBI Taxonomy" id="366616"/>
    <lineage>
        <taxon>Bacteria</taxon>
        <taxon>Pseudomonadati</taxon>
        <taxon>Pseudomonadota</taxon>
        <taxon>Alphaproteobacteria</taxon>
        <taxon>Rhodobacterales</taxon>
        <taxon>Paracoccaceae</taxon>
        <taxon>Haematobacter</taxon>
    </lineage>
</organism>
<dbReference type="OrthoDB" id="9790554at2"/>
<name>A0A212AUJ4_9RHOB</name>